<keyword evidence="2" id="KW-1133">Transmembrane helix</keyword>
<organism evidence="3 4">
    <name type="scientific">Shewanella gelidii</name>
    <dbReference type="NCBI Taxonomy" id="1642821"/>
    <lineage>
        <taxon>Bacteria</taxon>
        <taxon>Pseudomonadati</taxon>
        <taxon>Pseudomonadota</taxon>
        <taxon>Gammaproteobacteria</taxon>
        <taxon>Alteromonadales</taxon>
        <taxon>Shewanellaceae</taxon>
        <taxon>Shewanella</taxon>
    </lineage>
</organism>
<keyword evidence="2" id="KW-0812">Transmembrane</keyword>
<name>A0A917JP51_9GAMM</name>
<evidence type="ECO:0000256" key="1">
    <source>
        <dbReference type="SAM" id="MobiDB-lite"/>
    </source>
</evidence>
<accession>A0A917JP51</accession>
<evidence type="ECO:0000256" key="2">
    <source>
        <dbReference type="SAM" id="Phobius"/>
    </source>
</evidence>
<dbReference type="EMBL" id="BMPZ01000003">
    <property type="protein sequence ID" value="GGI79879.1"/>
    <property type="molecule type" value="Genomic_DNA"/>
</dbReference>
<sequence length="260" mass="28697">MQFVGSTSRRKITRLEAKAHGTNQVRSKQRGFSGGQLFLIILATIAITIGITFFVIRTYIFPAPMTPVTLSASEEQKLDDKLNQLGWQGQSQPKARQVDTRSPQRGGAQGASGQKDLGELTPQPYREFDADRQVTFSEKEVNSMIARSPDFAKRAAIDFSNDLASATVLITVPRDFPIMAGETLRVNAGLDIHLDHNRRPVVALVGVSLMGVPIPNAWLGNMKNVNLVSEFGDRGFWNTFADGVEDIQIRDGELSIKLRQ</sequence>
<evidence type="ECO:0008006" key="5">
    <source>
        <dbReference type="Google" id="ProtNLM"/>
    </source>
</evidence>
<proteinExistence type="predicted"/>
<protein>
    <recommendedName>
        <fullName evidence="5">Arginine N-succinyltransferase</fullName>
    </recommendedName>
</protein>
<comment type="caution">
    <text evidence="3">The sequence shown here is derived from an EMBL/GenBank/DDBJ whole genome shotgun (WGS) entry which is preliminary data.</text>
</comment>
<keyword evidence="4" id="KW-1185">Reference proteome</keyword>
<evidence type="ECO:0000313" key="3">
    <source>
        <dbReference type="EMBL" id="GGI79879.1"/>
    </source>
</evidence>
<feature type="region of interest" description="Disordered" evidence="1">
    <location>
        <begin position="86"/>
        <end position="122"/>
    </location>
</feature>
<dbReference type="RefSeq" id="WP_229779787.1">
    <property type="nucleotide sequence ID" value="NZ_BMPZ01000003.1"/>
</dbReference>
<reference evidence="3" key="2">
    <citation type="submission" date="2020-09" db="EMBL/GenBank/DDBJ databases">
        <authorList>
            <person name="Sun Q."/>
            <person name="Ohkuma M."/>
        </authorList>
    </citation>
    <scope>NUCLEOTIDE SEQUENCE</scope>
    <source>
        <strain evidence="3">JCM 30804</strain>
    </source>
</reference>
<dbReference type="AlphaFoldDB" id="A0A917JP51"/>
<keyword evidence="2" id="KW-0472">Membrane</keyword>
<evidence type="ECO:0000313" key="4">
    <source>
        <dbReference type="Proteomes" id="UP000613743"/>
    </source>
</evidence>
<dbReference type="Proteomes" id="UP000613743">
    <property type="component" value="Unassembled WGS sequence"/>
</dbReference>
<reference evidence="3" key="1">
    <citation type="journal article" date="2014" name="Int. J. Syst. Evol. Microbiol.">
        <title>Complete genome sequence of Corynebacterium casei LMG S-19264T (=DSM 44701T), isolated from a smear-ripened cheese.</title>
        <authorList>
            <consortium name="US DOE Joint Genome Institute (JGI-PGF)"/>
            <person name="Walter F."/>
            <person name="Albersmeier A."/>
            <person name="Kalinowski J."/>
            <person name="Ruckert C."/>
        </authorList>
    </citation>
    <scope>NUCLEOTIDE SEQUENCE</scope>
    <source>
        <strain evidence="3">JCM 30804</strain>
    </source>
</reference>
<feature type="transmembrane region" description="Helical" evidence="2">
    <location>
        <begin position="37"/>
        <end position="60"/>
    </location>
</feature>
<gene>
    <name evidence="3" type="ORF">GCM10009332_16560</name>
</gene>